<reference evidence="1" key="1">
    <citation type="submission" date="2021-05" db="EMBL/GenBank/DDBJ databases">
        <authorList>
            <person name="Alioto T."/>
            <person name="Alioto T."/>
            <person name="Gomez Garrido J."/>
        </authorList>
    </citation>
    <scope>NUCLEOTIDE SEQUENCE</scope>
</reference>
<protein>
    <submittedName>
        <fullName evidence="1">(northern house mosquito) hypothetical protein</fullName>
    </submittedName>
</protein>
<proteinExistence type="predicted"/>
<sequence>MFVEHVAGVIIWTNWYTSWKSIPFGRNNTSRVLARWHDQARGAGVNKPSASSRSALEILFVRYRRYPLEETTTTNPLDVRKRRLSKLGGICPPKLTRKYAHQ</sequence>
<dbReference type="AlphaFoldDB" id="A0A8D8F6J3"/>
<dbReference type="EMBL" id="HBUE01037634">
    <property type="protein sequence ID" value="CAG6459465.1"/>
    <property type="molecule type" value="Transcribed_RNA"/>
</dbReference>
<evidence type="ECO:0000313" key="1">
    <source>
        <dbReference type="EMBL" id="CAG6459465.1"/>
    </source>
</evidence>
<name>A0A8D8F6J3_CULPI</name>
<organism evidence="1">
    <name type="scientific">Culex pipiens</name>
    <name type="common">House mosquito</name>
    <dbReference type="NCBI Taxonomy" id="7175"/>
    <lineage>
        <taxon>Eukaryota</taxon>
        <taxon>Metazoa</taxon>
        <taxon>Ecdysozoa</taxon>
        <taxon>Arthropoda</taxon>
        <taxon>Hexapoda</taxon>
        <taxon>Insecta</taxon>
        <taxon>Pterygota</taxon>
        <taxon>Neoptera</taxon>
        <taxon>Endopterygota</taxon>
        <taxon>Diptera</taxon>
        <taxon>Nematocera</taxon>
        <taxon>Culicoidea</taxon>
        <taxon>Culicidae</taxon>
        <taxon>Culicinae</taxon>
        <taxon>Culicini</taxon>
        <taxon>Culex</taxon>
        <taxon>Culex</taxon>
    </lineage>
</organism>
<accession>A0A8D8F6J3</accession>